<gene>
    <name evidence="1" type="ORF">GDO78_016885</name>
</gene>
<sequence length="145" mass="16628">MSQMNEEINISLLPEFKEACWPAMMIWERINHAYTSDSPPRHRGYQKGDYGIQYWVFTSQTESYTVVWDSFRSYWKVKTPFGPSLFLIGPPFIGKSGSESQAAPQFSVSMSETDVLTPGSPPKVNERMLKIARFVLKEGYSNIMI</sequence>
<comment type="caution">
    <text evidence="1">The sequence shown here is derived from an EMBL/GenBank/DDBJ whole genome shotgun (WGS) entry which is preliminary data.</text>
</comment>
<dbReference type="AlphaFoldDB" id="A0A8J6B929"/>
<reference evidence="1" key="1">
    <citation type="thesis" date="2020" institute="ProQuest LLC" country="789 East Eisenhower Parkway, Ann Arbor, MI, USA">
        <title>Comparative Genomics and Chromosome Evolution.</title>
        <authorList>
            <person name="Mudd A.B."/>
        </authorList>
    </citation>
    <scope>NUCLEOTIDE SEQUENCE</scope>
    <source>
        <strain evidence="1">HN-11 Male</strain>
        <tissue evidence="1">Kidney and liver</tissue>
    </source>
</reference>
<dbReference type="Proteomes" id="UP000770717">
    <property type="component" value="Unassembled WGS sequence"/>
</dbReference>
<organism evidence="1 2">
    <name type="scientific">Eleutherodactylus coqui</name>
    <name type="common">Puerto Rican coqui</name>
    <dbReference type="NCBI Taxonomy" id="57060"/>
    <lineage>
        <taxon>Eukaryota</taxon>
        <taxon>Metazoa</taxon>
        <taxon>Chordata</taxon>
        <taxon>Craniata</taxon>
        <taxon>Vertebrata</taxon>
        <taxon>Euteleostomi</taxon>
        <taxon>Amphibia</taxon>
        <taxon>Batrachia</taxon>
        <taxon>Anura</taxon>
        <taxon>Neobatrachia</taxon>
        <taxon>Hyloidea</taxon>
        <taxon>Eleutherodactylidae</taxon>
        <taxon>Eleutherodactylinae</taxon>
        <taxon>Eleutherodactylus</taxon>
        <taxon>Eleutherodactylus</taxon>
    </lineage>
</organism>
<keyword evidence="2" id="KW-1185">Reference proteome</keyword>
<accession>A0A8J6B929</accession>
<proteinExistence type="predicted"/>
<evidence type="ECO:0000313" key="2">
    <source>
        <dbReference type="Proteomes" id="UP000770717"/>
    </source>
</evidence>
<protein>
    <submittedName>
        <fullName evidence="1">Uncharacterized protein</fullName>
    </submittedName>
</protein>
<evidence type="ECO:0000313" key="1">
    <source>
        <dbReference type="EMBL" id="KAG9466277.1"/>
    </source>
</evidence>
<dbReference type="EMBL" id="WNTK01002177">
    <property type="protein sequence ID" value="KAG9466277.1"/>
    <property type="molecule type" value="Genomic_DNA"/>
</dbReference>
<name>A0A8J6B929_ELECQ</name>